<dbReference type="PROSITE" id="PS51975">
    <property type="entry name" value="RNASE_H_2"/>
    <property type="match status" value="1"/>
</dbReference>
<comment type="caution">
    <text evidence="1">Lacks conserved residue(s) required for the propagation of feature annotation.</text>
</comment>
<dbReference type="Proteomes" id="UP000070457">
    <property type="component" value="Unassembled WGS sequence"/>
</dbReference>
<dbReference type="GO" id="GO:0004523">
    <property type="term" value="F:RNA-DNA hybrid ribonuclease activity"/>
    <property type="evidence" value="ECO:0007669"/>
    <property type="project" value="UniProtKB-EC"/>
</dbReference>
<evidence type="ECO:0000256" key="1">
    <source>
        <dbReference type="PROSITE-ProRule" id="PRU01319"/>
    </source>
</evidence>
<keyword evidence="2 4" id="KW-0378">Hydrolase</keyword>
<dbReference type="GO" id="GO:0003723">
    <property type="term" value="F:RNA binding"/>
    <property type="evidence" value="ECO:0007669"/>
    <property type="project" value="UniProtKB-UniRule"/>
</dbReference>
<reference evidence="4 5" key="1">
    <citation type="submission" date="2015-02" db="EMBL/GenBank/DDBJ databases">
        <title>Improved understanding of the partial-nitritation anammox process through 23 genomes representing the majority of the microbial community.</title>
        <authorList>
            <person name="Speth D.R."/>
            <person name="In T Zandt M."/>
            <person name="Guerrero Cruz S."/>
            <person name="Jetten M.S."/>
            <person name="Dutilh B.E."/>
        </authorList>
    </citation>
    <scope>NUCLEOTIDE SEQUENCE [LARGE SCALE GENOMIC DNA]</scope>
    <source>
        <strain evidence="4">OLB20</strain>
    </source>
</reference>
<protein>
    <recommendedName>
        <fullName evidence="2">Ribonuclease</fullName>
        <ecNumber evidence="2">3.1.26.4</ecNumber>
    </recommendedName>
</protein>
<evidence type="ECO:0000313" key="4">
    <source>
        <dbReference type="EMBL" id="KXK25982.1"/>
    </source>
</evidence>
<evidence type="ECO:0000313" key="5">
    <source>
        <dbReference type="Proteomes" id="UP000070457"/>
    </source>
</evidence>
<dbReference type="InterPro" id="IPR024567">
    <property type="entry name" value="RNase_HII/HIII_dom"/>
</dbReference>
<accession>A0A136LWH2</accession>
<dbReference type="Gene3D" id="3.30.420.10">
    <property type="entry name" value="Ribonuclease H-like superfamily/Ribonuclease H"/>
    <property type="match status" value="1"/>
</dbReference>
<comment type="caution">
    <text evidence="4">The sequence shown here is derived from an EMBL/GenBank/DDBJ whole genome shotgun (WGS) entry which is preliminary data.</text>
</comment>
<feature type="domain" description="RNase H type-2" evidence="3">
    <location>
        <begin position="1"/>
        <end position="123"/>
    </location>
</feature>
<dbReference type="EMBL" id="JYNZ01000005">
    <property type="protein sequence ID" value="KXK25982.1"/>
    <property type="molecule type" value="Genomic_DNA"/>
</dbReference>
<keyword evidence="2" id="KW-0540">Nuclease</keyword>
<dbReference type="EC" id="3.1.26.4" evidence="2"/>
<dbReference type="SUPFAM" id="SSF53098">
    <property type="entry name" value="Ribonuclease H-like"/>
    <property type="match status" value="1"/>
</dbReference>
<gene>
    <name evidence="4" type="primary">rnhB</name>
    <name evidence="4" type="ORF">TR69_WS6001001272</name>
</gene>
<dbReference type="InterPro" id="IPR012337">
    <property type="entry name" value="RNaseH-like_sf"/>
</dbReference>
<dbReference type="Pfam" id="PF01351">
    <property type="entry name" value="RNase_HII"/>
    <property type="match status" value="1"/>
</dbReference>
<dbReference type="AlphaFoldDB" id="A0A136LWH2"/>
<proteinExistence type="inferred from homology"/>
<sequence length="125" mass="14251">MINRLGIGKTIERLISSIINRFDDGATYFLIDGRFAPSFHRLSRQIIGGDLQHYSIAAASILAKHARDLVMQKMAVRYDSYGFVTNVGYPSPEHLDALDRFGICPVHRMSFRPIAEIAEQKRLWE</sequence>
<organism evidence="4 5">
    <name type="scientific">candidate division WS6 bacterium OLB20</name>
    <dbReference type="NCBI Taxonomy" id="1617426"/>
    <lineage>
        <taxon>Bacteria</taxon>
        <taxon>Candidatus Dojkabacteria</taxon>
    </lineage>
</organism>
<dbReference type="InterPro" id="IPR036397">
    <property type="entry name" value="RNaseH_sf"/>
</dbReference>
<comment type="similarity">
    <text evidence="2">Belongs to the RNase HII family.</text>
</comment>
<dbReference type="STRING" id="1617426.TR69_WS6001001272"/>
<keyword evidence="2" id="KW-0255">Endonuclease</keyword>
<evidence type="ECO:0000259" key="3">
    <source>
        <dbReference type="PROSITE" id="PS51975"/>
    </source>
</evidence>
<comment type="function">
    <text evidence="2">Endonuclease that specifically degrades the RNA of RNA-DNA hybrids.</text>
</comment>
<comment type="catalytic activity">
    <reaction evidence="2">
        <text>Endonucleolytic cleavage to 5'-phosphomonoester.</text>
        <dbReference type="EC" id="3.1.26.4"/>
    </reaction>
</comment>
<evidence type="ECO:0000256" key="2">
    <source>
        <dbReference type="RuleBase" id="RU003515"/>
    </source>
</evidence>
<name>A0A136LWH2_9BACT</name>